<evidence type="ECO:0000313" key="2">
    <source>
        <dbReference type="EMBL" id="SVB41329.1"/>
    </source>
</evidence>
<reference evidence="2" key="1">
    <citation type="submission" date="2018-05" db="EMBL/GenBank/DDBJ databases">
        <authorList>
            <person name="Lanie J.A."/>
            <person name="Ng W.-L."/>
            <person name="Kazmierczak K.M."/>
            <person name="Andrzejewski T.M."/>
            <person name="Davidsen T.M."/>
            <person name="Wayne K.J."/>
            <person name="Tettelin H."/>
            <person name="Glass J.I."/>
            <person name="Rusch D."/>
            <person name="Podicherti R."/>
            <person name="Tsui H.-C.T."/>
            <person name="Winkler M.E."/>
        </authorList>
    </citation>
    <scope>NUCLEOTIDE SEQUENCE</scope>
</reference>
<dbReference type="EMBL" id="UINC01040863">
    <property type="protein sequence ID" value="SVB41329.1"/>
    <property type="molecule type" value="Genomic_DNA"/>
</dbReference>
<dbReference type="Pfam" id="PF09948">
    <property type="entry name" value="PpoB2"/>
    <property type="match status" value="1"/>
</dbReference>
<gene>
    <name evidence="2" type="ORF">METZ01_LOCUS194183</name>
</gene>
<protein>
    <recommendedName>
        <fullName evidence="3">DUF2182 domain-containing protein</fullName>
    </recommendedName>
</protein>
<feature type="transmembrane region" description="Helical" evidence="1">
    <location>
        <begin position="50"/>
        <end position="73"/>
    </location>
</feature>
<feature type="transmembrane region" description="Helical" evidence="1">
    <location>
        <begin position="12"/>
        <end position="30"/>
    </location>
</feature>
<proteinExistence type="predicted"/>
<dbReference type="AlphaFoldDB" id="A0A382DT32"/>
<evidence type="ECO:0008006" key="3">
    <source>
        <dbReference type="Google" id="ProtNLM"/>
    </source>
</evidence>
<keyword evidence="1" id="KW-0472">Membrane</keyword>
<keyword evidence="1" id="KW-0812">Transmembrane</keyword>
<feature type="transmembrane region" description="Helical" evidence="1">
    <location>
        <begin position="176"/>
        <end position="207"/>
    </location>
</feature>
<keyword evidence="1" id="KW-1133">Transmembrane helix</keyword>
<feature type="transmembrane region" description="Helical" evidence="1">
    <location>
        <begin position="219"/>
        <end position="236"/>
    </location>
</feature>
<organism evidence="2">
    <name type="scientific">marine metagenome</name>
    <dbReference type="NCBI Taxonomy" id="408172"/>
    <lineage>
        <taxon>unclassified sequences</taxon>
        <taxon>metagenomes</taxon>
        <taxon>ecological metagenomes</taxon>
    </lineage>
</organism>
<dbReference type="InterPro" id="IPR018688">
    <property type="entry name" value="PpoB2-like"/>
</dbReference>
<feature type="non-terminal residue" evidence="2">
    <location>
        <position position="1"/>
    </location>
</feature>
<accession>A0A382DT32</accession>
<feature type="transmembrane region" description="Helical" evidence="1">
    <location>
        <begin position="85"/>
        <end position="107"/>
    </location>
</feature>
<evidence type="ECO:0000256" key="1">
    <source>
        <dbReference type="SAM" id="Phobius"/>
    </source>
</evidence>
<sequence>VTPANQTKRSVATIHGIGAACWVATIAWAVQMDMGLLGTPGTMGMSFPSFLVMWTLMMAAMMLSSLAPLALMYGRTITTRRGPRLTAFGGGYVLAWGATGVVAFVLADRFTEVASTRPTVAQWVAVACFAAAGLYQLTPLKMRCLDHCRSPLAHLMRYIGFRGPLHDARAGAHHGLFCLGCCWALMVLMVAFGVMNVAAMIGLALVIAIEKHWRHGERFARAVGGVAIAWAVLIVIEPGAAPGLDPGSGMDMGMG</sequence>
<name>A0A382DT32_9ZZZZ</name>